<dbReference type="AlphaFoldDB" id="B1H0L4"/>
<comment type="subunit">
    <text evidence="5">Homodimer.</text>
</comment>
<comment type="similarity">
    <text evidence="5">Belongs to the class-III pyridoxal-phosphate-dependent aminotransferase family. ArgD subfamily.</text>
</comment>
<dbReference type="HOGENOM" id="CLU_016922_10_1_0"/>
<dbReference type="InterPro" id="IPR015422">
    <property type="entry name" value="PyrdxlP-dep_Trfase_small"/>
</dbReference>
<dbReference type="HAMAP" id="MF_01107">
    <property type="entry name" value="ArgD_aminotrans_3"/>
    <property type="match status" value="1"/>
</dbReference>
<dbReference type="InterPro" id="IPR005814">
    <property type="entry name" value="Aminotrans_3"/>
</dbReference>
<feature type="binding site" evidence="5">
    <location>
        <position position="280"/>
    </location>
    <ligand>
        <name>N(2)-acetyl-L-ornithine</name>
        <dbReference type="ChEBI" id="CHEBI:57805"/>
    </ligand>
</feature>
<feature type="binding site" evidence="5">
    <location>
        <begin position="103"/>
        <end position="104"/>
    </location>
    <ligand>
        <name>pyridoxal 5'-phosphate</name>
        <dbReference type="ChEBI" id="CHEBI:597326"/>
    </ligand>
</feature>
<feature type="modified residue" description="N6-(pyridoxal phosphate)lysine" evidence="5">
    <location>
        <position position="252"/>
    </location>
</feature>
<dbReference type="NCBIfam" id="NF002325">
    <property type="entry name" value="PRK01278.1"/>
    <property type="match status" value="1"/>
</dbReference>
<name>B1H0L4_ENDTX</name>
<dbReference type="RefSeq" id="WP_015423571.1">
    <property type="nucleotide sequence ID" value="NC_020419.1"/>
</dbReference>
<dbReference type="InterPro" id="IPR004636">
    <property type="entry name" value="AcOrn/SuccOrn_fam"/>
</dbReference>
<organism evidence="6 7">
    <name type="scientific">Endomicrobium trichonymphae</name>
    <dbReference type="NCBI Taxonomy" id="1408204"/>
    <lineage>
        <taxon>Bacteria</taxon>
        <taxon>Pseudomonadati</taxon>
        <taxon>Elusimicrobiota</taxon>
        <taxon>Endomicrobiia</taxon>
        <taxon>Endomicrobiales</taxon>
        <taxon>Endomicrobiaceae</taxon>
        <taxon>Candidatus Endomicrobiellum</taxon>
    </lineage>
</organism>
<dbReference type="STRING" id="471821.TGRD_563"/>
<feature type="binding site" evidence="5">
    <location>
        <position position="138"/>
    </location>
    <ligand>
        <name>pyridoxal 5'-phosphate</name>
        <dbReference type="ChEBI" id="CHEBI:597326"/>
    </ligand>
</feature>
<dbReference type="GO" id="GO:0030170">
    <property type="term" value="F:pyridoxal phosphate binding"/>
    <property type="evidence" value="ECO:0007669"/>
    <property type="project" value="InterPro"/>
</dbReference>
<keyword evidence="4 5" id="KW-0663">Pyridoxal phosphate</keyword>
<keyword evidence="3 5" id="KW-0808">Transferase</keyword>
<evidence type="ECO:0000256" key="1">
    <source>
        <dbReference type="ARBA" id="ARBA00022576"/>
    </source>
</evidence>
<dbReference type="UniPathway" id="UPA00068">
    <property type="reaction ID" value="UER00109"/>
</dbReference>
<dbReference type="FunFam" id="3.40.640.10:FF:000004">
    <property type="entry name" value="Acetylornithine aminotransferase"/>
    <property type="match status" value="1"/>
</dbReference>
<keyword evidence="5" id="KW-0963">Cytoplasm</keyword>
<comment type="cofactor">
    <cofactor evidence="5">
        <name>pyridoxal 5'-phosphate</name>
        <dbReference type="ChEBI" id="CHEBI:597326"/>
    </cofactor>
    <text evidence="5">Binds 1 pyridoxal phosphate per subunit.</text>
</comment>
<reference evidence="7" key="1">
    <citation type="journal article" date="2008" name="Proc. Natl. Acad. Sci. U.S.A.">
        <title>Complete genome of the uncultured termite group 1 bacteria in a single host protist cell.</title>
        <authorList>
            <person name="Hongoh Y."/>
            <person name="Sharma V.K."/>
            <person name="Prakash T."/>
            <person name="Noda S."/>
            <person name="Taylor T.D."/>
            <person name="Kudo T."/>
            <person name="Sakaki Y."/>
            <person name="Toyoda A."/>
            <person name="Hattori M."/>
            <person name="Ohkuma M."/>
        </authorList>
    </citation>
    <scope>NUCLEOTIDE SEQUENCE [LARGE SCALE GENOMIC DNA]</scope>
    <source>
        <strain evidence="7">Rs-D17 genomovar Ri2008</strain>
    </source>
</reference>
<feature type="binding site" evidence="5">
    <location>
        <position position="141"/>
    </location>
    <ligand>
        <name>N(2)-acetyl-L-ornithine</name>
        <dbReference type="ChEBI" id="CHEBI:57805"/>
    </ligand>
</feature>
<dbReference type="InterPro" id="IPR049704">
    <property type="entry name" value="Aminotrans_3_PPA_site"/>
</dbReference>
<dbReference type="PANTHER" id="PTHR11986:SF79">
    <property type="entry name" value="ACETYLORNITHINE AMINOTRANSFERASE, MITOCHONDRIAL"/>
    <property type="match status" value="1"/>
</dbReference>
<keyword evidence="1 5" id="KW-0032">Aminotransferase</keyword>
<gene>
    <name evidence="5" type="primary">argD</name>
    <name evidence="6" type="ordered locus">TGRD_553</name>
</gene>
<evidence type="ECO:0000256" key="3">
    <source>
        <dbReference type="ARBA" id="ARBA00022679"/>
    </source>
</evidence>
<dbReference type="InterPro" id="IPR015424">
    <property type="entry name" value="PyrdxlP-dep_Trfase"/>
</dbReference>
<evidence type="ECO:0000256" key="5">
    <source>
        <dbReference type="HAMAP-Rule" id="MF_01107"/>
    </source>
</evidence>
<keyword evidence="5" id="KW-0055">Arginine biosynthesis</keyword>
<dbReference type="SUPFAM" id="SSF53383">
    <property type="entry name" value="PLP-dependent transferases"/>
    <property type="match status" value="1"/>
</dbReference>
<evidence type="ECO:0000313" key="7">
    <source>
        <dbReference type="Proteomes" id="UP000001691"/>
    </source>
</evidence>
<dbReference type="PANTHER" id="PTHR11986">
    <property type="entry name" value="AMINOTRANSFERASE CLASS III"/>
    <property type="match status" value="1"/>
</dbReference>
<proteinExistence type="inferred from homology"/>
<dbReference type="GO" id="GO:0042802">
    <property type="term" value="F:identical protein binding"/>
    <property type="evidence" value="ECO:0007669"/>
    <property type="project" value="TreeGrafter"/>
</dbReference>
<evidence type="ECO:0000256" key="4">
    <source>
        <dbReference type="ARBA" id="ARBA00022898"/>
    </source>
</evidence>
<protein>
    <recommendedName>
        <fullName evidence="5">Acetylornithine aminotransferase</fullName>
        <shortName evidence="5">ACOAT</shortName>
        <ecNumber evidence="5">2.6.1.11</ecNumber>
    </recommendedName>
</protein>
<dbReference type="Proteomes" id="UP000001691">
    <property type="component" value="Chromosome"/>
</dbReference>
<feature type="binding site" evidence="5">
    <location>
        <position position="281"/>
    </location>
    <ligand>
        <name>pyridoxal 5'-phosphate</name>
        <dbReference type="ChEBI" id="CHEBI:597326"/>
    </ligand>
</feature>
<sequence>MNIKQIEDEYFMHTYKRGDLVVKETKNQFIWDENGRKYLDFFAGISVCNVGHCNEAVIKAAKKQLDSFSHVSNLYYAPPQIKLGEELVKRTFPGARVFLSNSGAEANECAIKIARKWGFLNPSKEGNRYEIICFFNSFHGRTLTTLSATGQDKFHKFFKPLQEKFVFAEINNMDSVKKLANNRTVAIMIEPVQGEGGIIPSDETFLKELRAFCDDNNFLLIFDEIQCGMGRTGKLYAFENYGIKPDIVTLAKSLANGLPLGASIAGEKCAGTFLCGDHGSTFGGNPVSCAAALAVLNIINSEFLNNSLKIAEYLRIKLENLKDKYSVIKCVRGLGLMIGMDLKINGKDIVNYCMDKGLIINCTNDTVLRLLPPLIITKKDVDFAVKILEGALKWQLTK</sequence>
<dbReference type="InterPro" id="IPR050103">
    <property type="entry name" value="Class-III_PLP-dep_AT"/>
</dbReference>
<comment type="subcellular location">
    <subcellularLocation>
        <location evidence="5">Cytoplasm</location>
    </subcellularLocation>
</comment>
<dbReference type="Gene3D" id="3.40.640.10">
    <property type="entry name" value="Type I PLP-dependent aspartate aminotransferase-like (Major domain)"/>
    <property type="match status" value="1"/>
</dbReference>
<dbReference type="KEGG" id="rsd:TGRD_553"/>
<dbReference type="NCBIfam" id="TIGR00707">
    <property type="entry name" value="argD"/>
    <property type="match status" value="1"/>
</dbReference>
<dbReference type="EC" id="2.6.1.11" evidence="5"/>
<comment type="pathway">
    <text evidence="5">Amino-acid biosynthesis; L-arginine biosynthesis; N(2)-acetyl-L-ornithine from L-glutamate: step 4/4.</text>
</comment>
<dbReference type="Gene3D" id="3.90.1150.10">
    <property type="entry name" value="Aspartate Aminotransferase, domain 1"/>
    <property type="match status" value="1"/>
</dbReference>
<feature type="binding site" evidence="5">
    <location>
        <begin position="223"/>
        <end position="226"/>
    </location>
    <ligand>
        <name>pyridoxal 5'-phosphate</name>
        <dbReference type="ChEBI" id="CHEBI:597326"/>
    </ligand>
</feature>
<dbReference type="PIRSF" id="PIRSF000521">
    <property type="entry name" value="Transaminase_4ab_Lys_Orn"/>
    <property type="match status" value="1"/>
</dbReference>
<evidence type="ECO:0000256" key="2">
    <source>
        <dbReference type="ARBA" id="ARBA00022605"/>
    </source>
</evidence>
<dbReference type="GO" id="GO:0006526">
    <property type="term" value="P:L-arginine biosynthetic process"/>
    <property type="evidence" value="ECO:0007669"/>
    <property type="project" value="UniProtKB-UniRule"/>
</dbReference>
<dbReference type="CDD" id="cd00610">
    <property type="entry name" value="OAT_like"/>
    <property type="match status" value="1"/>
</dbReference>
<dbReference type="EMBL" id="AP009510">
    <property type="protein sequence ID" value="BAG14046.1"/>
    <property type="molecule type" value="Genomic_DNA"/>
</dbReference>
<accession>B1H0L4</accession>
<dbReference type="PATRIC" id="fig|471821.5.peg.909"/>
<dbReference type="Pfam" id="PF00202">
    <property type="entry name" value="Aminotran_3"/>
    <property type="match status" value="1"/>
</dbReference>
<comment type="catalytic activity">
    <reaction evidence="5">
        <text>N(2)-acetyl-L-ornithine + 2-oxoglutarate = N-acetyl-L-glutamate 5-semialdehyde + L-glutamate</text>
        <dbReference type="Rhea" id="RHEA:18049"/>
        <dbReference type="ChEBI" id="CHEBI:16810"/>
        <dbReference type="ChEBI" id="CHEBI:29123"/>
        <dbReference type="ChEBI" id="CHEBI:29985"/>
        <dbReference type="ChEBI" id="CHEBI:57805"/>
        <dbReference type="EC" id="2.6.1.11"/>
    </reaction>
</comment>
<comment type="miscellaneous">
    <text evidence="5">May also have succinyldiaminopimelate aminotransferase activity, thus carrying out the corresponding step in lysine biosynthesis.</text>
</comment>
<dbReference type="GO" id="GO:0005737">
    <property type="term" value="C:cytoplasm"/>
    <property type="evidence" value="ECO:0007669"/>
    <property type="project" value="UniProtKB-SubCell"/>
</dbReference>
<dbReference type="InterPro" id="IPR015421">
    <property type="entry name" value="PyrdxlP-dep_Trfase_major"/>
</dbReference>
<keyword evidence="7" id="KW-1185">Reference proteome</keyword>
<dbReference type="PROSITE" id="PS00600">
    <property type="entry name" value="AA_TRANSFER_CLASS_3"/>
    <property type="match status" value="1"/>
</dbReference>
<dbReference type="GO" id="GO:0003992">
    <property type="term" value="F:N2-acetyl-L-ornithine:2-oxoglutarate 5-aminotransferase activity"/>
    <property type="evidence" value="ECO:0007669"/>
    <property type="project" value="UniProtKB-UniRule"/>
</dbReference>
<keyword evidence="2 5" id="KW-0028">Amino-acid biosynthesis</keyword>
<evidence type="ECO:0000313" key="6">
    <source>
        <dbReference type="EMBL" id="BAG14046.1"/>
    </source>
</evidence>